<organism evidence="2 3">
    <name type="scientific">Nyssa sinensis</name>
    <dbReference type="NCBI Taxonomy" id="561372"/>
    <lineage>
        <taxon>Eukaryota</taxon>
        <taxon>Viridiplantae</taxon>
        <taxon>Streptophyta</taxon>
        <taxon>Embryophyta</taxon>
        <taxon>Tracheophyta</taxon>
        <taxon>Spermatophyta</taxon>
        <taxon>Magnoliopsida</taxon>
        <taxon>eudicotyledons</taxon>
        <taxon>Gunneridae</taxon>
        <taxon>Pentapetalae</taxon>
        <taxon>asterids</taxon>
        <taxon>Cornales</taxon>
        <taxon>Nyssaceae</taxon>
        <taxon>Nyssa</taxon>
    </lineage>
</organism>
<dbReference type="SMART" id="SM00256">
    <property type="entry name" value="FBOX"/>
    <property type="match status" value="1"/>
</dbReference>
<evidence type="ECO:0000313" key="2">
    <source>
        <dbReference type="EMBL" id="KAA8520030.1"/>
    </source>
</evidence>
<evidence type="ECO:0000313" key="3">
    <source>
        <dbReference type="Proteomes" id="UP000325577"/>
    </source>
</evidence>
<dbReference type="OrthoDB" id="594804at2759"/>
<dbReference type="PANTHER" id="PTHR34223:SF51">
    <property type="entry name" value="OS06G0556300 PROTEIN"/>
    <property type="match status" value="1"/>
</dbReference>
<dbReference type="InterPro" id="IPR053781">
    <property type="entry name" value="F-box_AtFBL13-like"/>
</dbReference>
<dbReference type="Gene3D" id="3.80.10.10">
    <property type="entry name" value="Ribonuclease Inhibitor"/>
    <property type="match status" value="1"/>
</dbReference>
<name>A0A5J4ZN80_9ASTE</name>
<keyword evidence="3" id="KW-1185">Reference proteome</keyword>
<dbReference type="InterPro" id="IPR036047">
    <property type="entry name" value="F-box-like_dom_sf"/>
</dbReference>
<gene>
    <name evidence="2" type="ORF">F0562_014296</name>
</gene>
<dbReference type="InterPro" id="IPR001810">
    <property type="entry name" value="F-box_dom"/>
</dbReference>
<accession>A0A5J4ZN80</accession>
<proteinExistence type="predicted"/>
<evidence type="ECO:0000259" key="1">
    <source>
        <dbReference type="PROSITE" id="PS50181"/>
    </source>
</evidence>
<dbReference type="AlphaFoldDB" id="A0A5J4ZN80"/>
<reference evidence="2 3" key="1">
    <citation type="submission" date="2019-09" db="EMBL/GenBank/DDBJ databases">
        <title>A chromosome-level genome assembly of the Chinese tupelo Nyssa sinensis.</title>
        <authorList>
            <person name="Yang X."/>
            <person name="Kang M."/>
            <person name="Yang Y."/>
            <person name="Xiong H."/>
            <person name="Wang M."/>
            <person name="Zhang Z."/>
            <person name="Wang Z."/>
            <person name="Wu H."/>
            <person name="Ma T."/>
            <person name="Liu J."/>
            <person name="Xi Z."/>
        </authorList>
    </citation>
    <scope>NUCLEOTIDE SEQUENCE [LARGE SCALE GENOMIC DNA]</scope>
    <source>
        <strain evidence="2">J267</strain>
        <tissue evidence="2">Leaf</tissue>
    </source>
</reference>
<dbReference type="PANTHER" id="PTHR34223">
    <property type="entry name" value="OS11G0201299 PROTEIN"/>
    <property type="match status" value="1"/>
</dbReference>
<dbReference type="InterPro" id="IPR032675">
    <property type="entry name" value="LRR_dom_sf"/>
</dbReference>
<dbReference type="Proteomes" id="UP000325577">
    <property type="component" value="Linkage Group LG6"/>
</dbReference>
<sequence length="431" mass="50354">MPDEVLHLILDKLPLDDAIRTGVLSHRWKSLWKYITNIKFGPSWERSTGKEIGPSLNQFIRNYLGEKIQRFSVELAYQPNMSNEVDSWIQFATSKNVEKLNLDFDSISLHNLKQVYLHQMELPDDAIYRLTSNTPVLEVLSLDDCNRSRDFHITIAPNPHFDKLMIYEEFPVEPSTIMVVLAPNTKEFILRGYMTRKKYIIRNMFRCVRAGLCFNHMLALCTEEEEEEEEEGEEGDEEEGNFLVNDRITQKTEDVLLEILCSFQEATFLQICNWCIQMLSSRERRNIGSISLNCQCLDLNTNFQKWELPGIVFMLKACHKLEHLLIIMPPYHEEIELPEDYLMRYDFQASGYLINAIQAFMDPLQNLKAVEIRNTGGDYQTWKPESFEMHKFFQGAELGIELLILLRGITVNLQHMTFSTNEQQHVLPILL</sequence>
<dbReference type="PROSITE" id="PS50181">
    <property type="entry name" value="FBOX"/>
    <property type="match status" value="1"/>
</dbReference>
<dbReference type="InterPro" id="IPR053197">
    <property type="entry name" value="F-box_SCFL_complex_component"/>
</dbReference>
<dbReference type="Pfam" id="PF00646">
    <property type="entry name" value="F-box"/>
    <property type="match status" value="1"/>
</dbReference>
<dbReference type="CDD" id="cd22160">
    <property type="entry name" value="F-box_AtFBL13-like"/>
    <property type="match status" value="1"/>
</dbReference>
<dbReference type="SUPFAM" id="SSF81383">
    <property type="entry name" value="F-box domain"/>
    <property type="match status" value="1"/>
</dbReference>
<dbReference type="EMBL" id="CM018049">
    <property type="protein sequence ID" value="KAA8520030.1"/>
    <property type="molecule type" value="Genomic_DNA"/>
</dbReference>
<protein>
    <recommendedName>
        <fullName evidence="1">F-box domain-containing protein</fullName>
    </recommendedName>
</protein>
<feature type="domain" description="F-box" evidence="1">
    <location>
        <begin position="1"/>
        <end position="47"/>
    </location>
</feature>
<dbReference type="SUPFAM" id="SSF52047">
    <property type="entry name" value="RNI-like"/>
    <property type="match status" value="1"/>
</dbReference>